<accession>A0A4R2J649</accession>
<comment type="caution">
    <text evidence="2">The sequence shown here is derived from an EMBL/GenBank/DDBJ whole genome shotgun (WGS) entry which is preliminary data.</text>
</comment>
<dbReference type="SUPFAM" id="SSF48452">
    <property type="entry name" value="TPR-like"/>
    <property type="match status" value="3"/>
</dbReference>
<reference evidence="2 3" key="1">
    <citation type="submission" date="2019-03" db="EMBL/GenBank/DDBJ databases">
        <title>Genomic Encyclopedia of Type Strains, Phase IV (KMG-IV): sequencing the most valuable type-strain genomes for metagenomic binning, comparative biology and taxonomic classification.</title>
        <authorList>
            <person name="Goeker M."/>
        </authorList>
    </citation>
    <scope>NUCLEOTIDE SEQUENCE [LARGE SCALE GENOMIC DNA]</scope>
    <source>
        <strain evidence="2 3">DSM 45934</strain>
    </source>
</reference>
<evidence type="ECO:0000259" key="1">
    <source>
        <dbReference type="Pfam" id="PF12770"/>
    </source>
</evidence>
<dbReference type="InterPro" id="IPR011990">
    <property type="entry name" value="TPR-like_helical_dom_sf"/>
</dbReference>
<dbReference type="EMBL" id="SLWS01000013">
    <property type="protein sequence ID" value="TCO50625.1"/>
    <property type="molecule type" value="Genomic_DNA"/>
</dbReference>
<sequence>MSLDRVLALHQRGLDALNRGRPLLGARALRAGLKLVPADEPAMAVRLLNSLAAAEAALGNTERGFALLDEAEAKATPATRGLLLQQRGLLLVLVGRMGDALTCLDQAIPLLRRERTVLARTLLNRAMLHQIAGRVTPALADLDRCERLGRELELPRLVAKAIHGRGSCELLAGNIPAALRDFDSARALYEKYADGMLAVVAVERARALLAAGLHRDAATELDFALDAFPRIRMDQEHAEAQLTRAHAALAADDLAAARTWANRAEGRFRRRGNETWAAVAAATRVRAEFAAGKRLGAVATHAAVLAERLGKLGLDNDAEAAGLVAARAYIQRDDLAAARDHIRTRSGSKSLLETRLMRHLALAELGAAAGDRTATFTHARAGLAALRDHRSRIGSLDLRTSTTVLGRELATAGLTAALDHGGPAEVFGWLERSRAQAFRFEPVRPPADSATVEAVAELRQLAHQVRVAELGGRPDPEARRRCAQLEREIRARGWQAEGTGVHDTEASFANVRAALGTDTVMISYASAHGRLCALVVTSQRARLVRLGSLATVSESLAKLHSDLNALCGRTLPTALDRVIRTSVGRQVAALTSELVAPLRPLIGDSDVVVVPTGSLSSVPWNLLPDMAGRPVTVSPSASTWLARRGTSLASPTRWLLVAGPDLAHAHDEVRQLAKVYGDGAVLMGPNATVHSTLTALDGCTTAHFATHGHHERENVLFSRLDLIDGPLMAYDIHQLHAAPTHVVLSSCDVGRTVVRSGDEILGFTAALLYSGTKTVVSSVASVDDDAAVGVMTAYHRGLVNGLPPARALADATTTQPLMPFVCFGSS</sequence>
<proteinExistence type="predicted"/>
<dbReference type="Pfam" id="PF12770">
    <property type="entry name" value="CHAT"/>
    <property type="match status" value="1"/>
</dbReference>
<keyword evidence="3" id="KW-1185">Reference proteome</keyword>
<organism evidence="2 3">
    <name type="scientific">Actinocrispum wychmicini</name>
    <dbReference type="NCBI Taxonomy" id="1213861"/>
    <lineage>
        <taxon>Bacteria</taxon>
        <taxon>Bacillati</taxon>
        <taxon>Actinomycetota</taxon>
        <taxon>Actinomycetes</taxon>
        <taxon>Pseudonocardiales</taxon>
        <taxon>Pseudonocardiaceae</taxon>
        <taxon>Actinocrispum</taxon>
    </lineage>
</organism>
<dbReference type="Proteomes" id="UP000295680">
    <property type="component" value="Unassembled WGS sequence"/>
</dbReference>
<dbReference type="AlphaFoldDB" id="A0A4R2J649"/>
<feature type="domain" description="CHAT" evidence="1">
    <location>
        <begin position="588"/>
        <end position="812"/>
    </location>
</feature>
<evidence type="ECO:0000313" key="3">
    <source>
        <dbReference type="Proteomes" id="UP000295680"/>
    </source>
</evidence>
<gene>
    <name evidence="2" type="ORF">EV192_1132</name>
</gene>
<name>A0A4R2J649_9PSEU</name>
<dbReference type="RefSeq" id="WP_132124597.1">
    <property type="nucleotide sequence ID" value="NZ_SLWS01000013.1"/>
</dbReference>
<dbReference type="OrthoDB" id="9761935at2"/>
<dbReference type="InterPro" id="IPR019734">
    <property type="entry name" value="TPR_rpt"/>
</dbReference>
<dbReference type="InterPro" id="IPR024983">
    <property type="entry name" value="CHAT_dom"/>
</dbReference>
<dbReference type="Gene3D" id="1.25.40.10">
    <property type="entry name" value="Tetratricopeptide repeat domain"/>
    <property type="match status" value="1"/>
</dbReference>
<protein>
    <submittedName>
        <fullName evidence="2">CHAT domain-containing protein</fullName>
    </submittedName>
</protein>
<evidence type="ECO:0000313" key="2">
    <source>
        <dbReference type="EMBL" id="TCO50625.1"/>
    </source>
</evidence>
<dbReference type="SMART" id="SM00028">
    <property type="entry name" value="TPR"/>
    <property type="match status" value="4"/>
</dbReference>